<protein>
    <recommendedName>
        <fullName evidence="3">Magnesium transporter MgtE intracellular domain-containing protein</fullName>
    </recommendedName>
</protein>
<organism evidence="1 2">
    <name type="scientific">Alcaligenes faecalis</name>
    <dbReference type="NCBI Taxonomy" id="511"/>
    <lineage>
        <taxon>Bacteria</taxon>
        <taxon>Pseudomonadati</taxon>
        <taxon>Pseudomonadota</taxon>
        <taxon>Betaproteobacteria</taxon>
        <taxon>Burkholderiales</taxon>
        <taxon>Alcaligenaceae</taxon>
        <taxon>Alcaligenes</taxon>
    </lineage>
</organism>
<accession>A0A2U2BIG1</accession>
<dbReference type="GeneID" id="29368673"/>
<proteinExistence type="predicted"/>
<dbReference type="KEGG" id="afa:UZ73_13345"/>
<comment type="caution">
    <text evidence="1">The sequence shown here is derived from an EMBL/GenBank/DDBJ whole genome shotgun (WGS) entry which is preliminary data.</text>
</comment>
<gene>
    <name evidence="1" type="ORF">DF183_11580</name>
</gene>
<reference evidence="1 2" key="1">
    <citation type="submission" date="2018-05" db="EMBL/GenBank/DDBJ databases">
        <title>Genome Sequence of an Efficient Indole-Degrading Bacterium, Alcaligenes sp.YBY.</title>
        <authorList>
            <person name="Yang B."/>
        </authorList>
    </citation>
    <scope>NUCLEOTIDE SEQUENCE [LARGE SCALE GENOMIC DNA]</scope>
    <source>
        <strain evidence="1 2">YBY</strain>
    </source>
</reference>
<evidence type="ECO:0000313" key="2">
    <source>
        <dbReference type="Proteomes" id="UP000245216"/>
    </source>
</evidence>
<name>A0A2U2BIG1_ALCFA</name>
<reference evidence="1 2" key="2">
    <citation type="submission" date="2018-05" db="EMBL/GenBank/DDBJ databases">
        <authorList>
            <person name="Lanie J.A."/>
            <person name="Ng W.-L."/>
            <person name="Kazmierczak K.M."/>
            <person name="Andrzejewski T.M."/>
            <person name="Davidsen T.M."/>
            <person name="Wayne K.J."/>
            <person name="Tettelin H."/>
            <person name="Glass J.I."/>
            <person name="Rusch D."/>
            <person name="Podicherti R."/>
            <person name="Tsui H.-C.T."/>
            <person name="Winkler M.E."/>
        </authorList>
    </citation>
    <scope>NUCLEOTIDE SEQUENCE [LARGE SCALE GENOMIC DNA]</scope>
    <source>
        <strain evidence="1 2">YBY</strain>
    </source>
</reference>
<sequence length="105" mass="11901">MFRLNLFRSAPHNNALQDALRLAASRQRQGYLLELLQTHGAREFAYALNDLSGRTIENALSTLPTVERSQVLKHLSRRAKARLNDVEGFRCQPTHAVLTLPSFVM</sequence>
<evidence type="ECO:0008006" key="3">
    <source>
        <dbReference type="Google" id="ProtNLM"/>
    </source>
</evidence>
<dbReference type="RefSeq" id="WP_045929604.1">
    <property type="nucleotide sequence ID" value="NZ_CAXOJJ010000001.1"/>
</dbReference>
<dbReference type="AlphaFoldDB" id="A0A2U2BIG1"/>
<evidence type="ECO:0000313" key="1">
    <source>
        <dbReference type="EMBL" id="PWE13805.1"/>
    </source>
</evidence>
<dbReference type="Proteomes" id="UP000245216">
    <property type="component" value="Unassembled WGS sequence"/>
</dbReference>
<dbReference type="EMBL" id="QEXO01000003">
    <property type="protein sequence ID" value="PWE13805.1"/>
    <property type="molecule type" value="Genomic_DNA"/>
</dbReference>
<dbReference type="STRING" id="511.UZ73_13345"/>